<dbReference type="Proteomes" id="UP000249799">
    <property type="component" value="Chromosome"/>
</dbReference>
<dbReference type="OrthoDB" id="9795923at2"/>
<keyword evidence="1" id="KW-0238">DNA-binding</keyword>
<dbReference type="GO" id="GO:0005829">
    <property type="term" value="C:cytosol"/>
    <property type="evidence" value="ECO:0007669"/>
    <property type="project" value="TreeGrafter"/>
</dbReference>
<evidence type="ECO:0000256" key="1">
    <source>
        <dbReference type="ARBA" id="ARBA00023125"/>
    </source>
</evidence>
<dbReference type="PANTHER" id="PTHR33221">
    <property type="entry name" value="WINGED HELIX-TURN-HELIX TRANSCRIPTIONAL REGULATOR, RRF2 FAMILY"/>
    <property type="match status" value="1"/>
</dbReference>
<proteinExistence type="predicted"/>
<dbReference type="KEGG" id="bsed:DN745_17845"/>
<dbReference type="AlphaFoldDB" id="A0A2Z4FQ58"/>
<organism evidence="2 3">
    <name type="scientific">Bradymonas sediminis</name>
    <dbReference type="NCBI Taxonomy" id="1548548"/>
    <lineage>
        <taxon>Bacteria</taxon>
        <taxon>Deltaproteobacteria</taxon>
        <taxon>Bradymonadales</taxon>
        <taxon>Bradymonadaceae</taxon>
        <taxon>Bradymonas</taxon>
    </lineage>
</organism>
<dbReference type="Gene3D" id="1.10.10.10">
    <property type="entry name" value="Winged helix-like DNA-binding domain superfamily/Winged helix DNA-binding domain"/>
    <property type="match status" value="1"/>
</dbReference>
<dbReference type="PROSITE" id="PS51197">
    <property type="entry name" value="HTH_RRF2_2"/>
    <property type="match status" value="1"/>
</dbReference>
<evidence type="ECO:0000313" key="3">
    <source>
        <dbReference type="Proteomes" id="UP000249799"/>
    </source>
</evidence>
<dbReference type="SUPFAM" id="SSF46785">
    <property type="entry name" value="Winged helix' DNA-binding domain"/>
    <property type="match status" value="1"/>
</dbReference>
<dbReference type="InterPro" id="IPR036390">
    <property type="entry name" value="WH_DNA-bd_sf"/>
</dbReference>
<dbReference type="EMBL" id="CP030032">
    <property type="protein sequence ID" value="AWV91093.1"/>
    <property type="molecule type" value="Genomic_DNA"/>
</dbReference>
<dbReference type="InterPro" id="IPR000944">
    <property type="entry name" value="Tscrpt_reg_Rrf2"/>
</dbReference>
<reference evidence="2 3" key="1">
    <citation type="submission" date="2018-06" db="EMBL/GenBank/DDBJ databases">
        <title>Lujinxingia sediminis gen. nov. sp. nov., a new facultative anaerobic member of the class Deltaproteobacteria, and proposal of Lujinxingaceae fam. nov.</title>
        <authorList>
            <person name="Guo L.-Y."/>
            <person name="Li C.-M."/>
            <person name="Wang S."/>
            <person name="Du Z.-J."/>
        </authorList>
    </citation>
    <scope>NUCLEOTIDE SEQUENCE [LARGE SCALE GENOMIC DNA]</scope>
    <source>
        <strain evidence="2 3">FA350</strain>
    </source>
</reference>
<accession>A0A2Z4FQ58</accession>
<dbReference type="PANTHER" id="PTHR33221:SF4">
    <property type="entry name" value="HTH-TYPE TRANSCRIPTIONAL REPRESSOR NSRR"/>
    <property type="match status" value="1"/>
</dbReference>
<dbReference type="Pfam" id="PF02082">
    <property type="entry name" value="Rrf2"/>
    <property type="match status" value="1"/>
</dbReference>
<dbReference type="GO" id="GO:0003700">
    <property type="term" value="F:DNA-binding transcription factor activity"/>
    <property type="evidence" value="ECO:0007669"/>
    <property type="project" value="TreeGrafter"/>
</dbReference>
<name>A0A2Z4FQ58_9DELT</name>
<gene>
    <name evidence="2" type="ORF">DN745_17845</name>
</gene>
<keyword evidence="3" id="KW-1185">Reference proteome</keyword>
<dbReference type="GO" id="GO:0003677">
    <property type="term" value="F:DNA binding"/>
    <property type="evidence" value="ECO:0007669"/>
    <property type="project" value="UniProtKB-KW"/>
</dbReference>
<protein>
    <submittedName>
        <fullName evidence="2">Rrf2 family transcriptional regulator</fullName>
    </submittedName>
</protein>
<evidence type="ECO:0000313" key="2">
    <source>
        <dbReference type="EMBL" id="AWV91093.1"/>
    </source>
</evidence>
<sequence length="201" mass="22445">MVLSVHYSGWFRMLVHSNSSCSIKIIETNRTLRVHIYRIPHLLASVNRRIAMNLTRKTDISIRLLVYFADRGEAGATAAEAAEAHQISPTYTAKIIAELSGHDWLHTSRGRGSRTQLRADPEALRVGDVVRKMEPFELVECFNPSQNCCQLSGHCRLRAQLELARQAFLRSLDQVCIADLQSPHSLDLASADGVARSHETG</sequence>
<dbReference type="InterPro" id="IPR036388">
    <property type="entry name" value="WH-like_DNA-bd_sf"/>
</dbReference>